<proteinExistence type="predicted"/>
<accession>A0A6B0U112</accession>
<feature type="signal peptide" evidence="1">
    <location>
        <begin position="1"/>
        <end position="17"/>
    </location>
</feature>
<dbReference type="EMBL" id="GIFC01000032">
    <property type="protein sequence ID" value="MXU82115.1"/>
    <property type="molecule type" value="Transcribed_RNA"/>
</dbReference>
<sequence>MLSSVFFLFCFHLGVTPEEYVSLYTRCCKKTEQKGGVFFLSLVAKLGKREETKTLLFTLRHCTKKG</sequence>
<name>A0A6B0U112_IXORI</name>
<organism evidence="2">
    <name type="scientific">Ixodes ricinus</name>
    <name type="common">Common tick</name>
    <name type="synonym">Acarus ricinus</name>
    <dbReference type="NCBI Taxonomy" id="34613"/>
    <lineage>
        <taxon>Eukaryota</taxon>
        <taxon>Metazoa</taxon>
        <taxon>Ecdysozoa</taxon>
        <taxon>Arthropoda</taxon>
        <taxon>Chelicerata</taxon>
        <taxon>Arachnida</taxon>
        <taxon>Acari</taxon>
        <taxon>Parasitiformes</taxon>
        <taxon>Ixodida</taxon>
        <taxon>Ixodoidea</taxon>
        <taxon>Ixodidae</taxon>
        <taxon>Ixodinae</taxon>
        <taxon>Ixodes</taxon>
    </lineage>
</organism>
<reference evidence="2" key="1">
    <citation type="submission" date="2019-12" db="EMBL/GenBank/DDBJ databases">
        <title>An insight into the sialome of adult female Ixodes ricinus ticks feeding for 6 days.</title>
        <authorList>
            <person name="Perner J."/>
            <person name="Ribeiro J.M.C."/>
        </authorList>
    </citation>
    <scope>NUCLEOTIDE SEQUENCE</scope>
    <source>
        <strain evidence="2">Semi-engorged</strain>
        <tissue evidence="2">Salivary glands</tissue>
    </source>
</reference>
<evidence type="ECO:0000313" key="2">
    <source>
        <dbReference type="EMBL" id="MXU82115.1"/>
    </source>
</evidence>
<dbReference type="AlphaFoldDB" id="A0A6B0U112"/>
<keyword evidence="1" id="KW-0732">Signal</keyword>
<feature type="chain" id="PRO_5025407205" evidence="1">
    <location>
        <begin position="18"/>
        <end position="66"/>
    </location>
</feature>
<protein>
    <submittedName>
        <fullName evidence="2">Putative secreted protein</fullName>
    </submittedName>
</protein>
<evidence type="ECO:0000256" key="1">
    <source>
        <dbReference type="SAM" id="SignalP"/>
    </source>
</evidence>